<keyword evidence="4 6" id="KW-0238">DNA-binding</keyword>
<comment type="caution">
    <text evidence="8">The sequence shown here is derived from an EMBL/GenBank/DDBJ whole genome shotgun (WGS) entry which is preliminary data.</text>
</comment>
<dbReference type="PANTHER" id="PTHR48111:SF22">
    <property type="entry name" value="REGULATOR OF RPOS"/>
    <property type="match status" value="1"/>
</dbReference>
<dbReference type="SMART" id="SM00862">
    <property type="entry name" value="Trans_reg_C"/>
    <property type="match status" value="1"/>
</dbReference>
<organism evidence="8 9">
    <name type="scientific">Candidatus Roizmanbacteria bacterium GW2011_GWC2_37_13</name>
    <dbReference type="NCBI Taxonomy" id="1618486"/>
    <lineage>
        <taxon>Bacteria</taxon>
        <taxon>Candidatus Roizmaniibacteriota</taxon>
    </lineage>
</organism>
<evidence type="ECO:0000313" key="9">
    <source>
        <dbReference type="Proteomes" id="UP000034917"/>
    </source>
</evidence>
<gene>
    <name evidence="8" type="ORF">US40_C0007G0012</name>
</gene>
<feature type="DNA-binding region" description="OmpR/PhoB-type" evidence="6">
    <location>
        <begin position="1"/>
        <end position="98"/>
    </location>
</feature>
<dbReference type="Gene3D" id="1.10.10.10">
    <property type="entry name" value="Winged helix-like DNA-binding domain superfamily/Winged helix DNA-binding domain"/>
    <property type="match status" value="1"/>
</dbReference>
<dbReference type="FunFam" id="1.10.10.10:FF:000005">
    <property type="entry name" value="Two-component system response regulator"/>
    <property type="match status" value="1"/>
</dbReference>
<evidence type="ECO:0000256" key="3">
    <source>
        <dbReference type="ARBA" id="ARBA00023015"/>
    </source>
</evidence>
<dbReference type="Proteomes" id="UP000034917">
    <property type="component" value="Unassembled WGS sequence"/>
</dbReference>
<evidence type="ECO:0000259" key="7">
    <source>
        <dbReference type="PROSITE" id="PS51755"/>
    </source>
</evidence>
<dbReference type="GO" id="GO:0000976">
    <property type="term" value="F:transcription cis-regulatory region binding"/>
    <property type="evidence" value="ECO:0007669"/>
    <property type="project" value="TreeGrafter"/>
</dbReference>
<evidence type="ECO:0000256" key="2">
    <source>
        <dbReference type="ARBA" id="ARBA00023012"/>
    </source>
</evidence>
<evidence type="ECO:0000256" key="4">
    <source>
        <dbReference type="ARBA" id="ARBA00023125"/>
    </source>
</evidence>
<evidence type="ECO:0000313" key="8">
    <source>
        <dbReference type="EMBL" id="KKQ25513.1"/>
    </source>
</evidence>
<dbReference type="GO" id="GO:0000156">
    <property type="term" value="F:phosphorelay response regulator activity"/>
    <property type="evidence" value="ECO:0007669"/>
    <property type="project" value="TreeGrafter"/>
</dbReference>
<keyword evidence="2" id="KW-0902">Two-component regulatory system</keyword>
<feature type="domain" description="OmpR/PhoB-type" evidence="7">
    <location>
        <begin position="1"/>
        <end position="98"/>
    </location>
</feature>
<evidence type="ECO:0000256" key="6">
    <source>
        <dbReference type="PROSITE-ProRule" id="PRU01091"/>
    </source>
</evidence>
<dbReference type="InterPro" id="IPR036388">
    <property type="entry name" value="WH-like_DNA-bd_sf"/>
</dbReference>
<dbReference type="GO" id="GO:0032993">
    <property type="term" value="C:protein-DNA complex"/>
    <property type="evidence" value="ECO:0007669"/>
    <property type="project" value="TreeGrafter"/>
</dbReference>
<keyword evidence="5" id="KW-0804">Transcription</keyword>
<dbReference type="AlphaFoldDB" id="A0A0G0G2V2"/>
<evidence type="ECO:0000256" key="5">
    <source>
        <dbReference type="ARBA" id="ARBA00023163"/>
    </source>
</evidence>
<reference evidence="8 9" key="1">
    <citation type="journal article" date="2015" name="Nature">
        <title>rRNA introns, odd ribosomes, and small enigmatic genomes across a large radiation of phyla.</title>
        <authorList>
            <person name="Brown C.T."/>
            <person name="Hug L.A."/>
            <person name="Thomas B.C."/>
            <person name="Sharon I."/>
            <person name="Castelle C.J."/>
            <person name="Singh A."/>
            <person name="Wilkins M.J."/>
            <person name="Williams K.H."/>
            <person name="Banfield J.F."/>
        </authorList>
    </citation>
    <scope>NUCLEOTIDE SEQUENCE [LARGE SCALE GENOMIC DNA]</scope>
</reference>
<protein>
    <submittedName>
        <fullName evidence="8">Two component transcriptional regulator, winged helix family</fullName>
    </submittedName>
</protein>
<dbReference type="InterPro" id="IPR001867">
    <property type="entry name" value="OmpR/PhoB-type_DNA-bd"/>
</dbReference>
<dbReference type="InterPro" id="IPR039420">
    <property type="entry name" value="WalR-like"/>
</dbReference>
<evidence type="ECO:0000256" key="1">
    <source>
        <dbReference type="ARBA" id="ARBA00022553"/>
    </source>
</evidence>
<dbReference type="InterPro" id="IPR016032">
    <property type="entry name" value="Sig_transdc_resp-reg_C-effctor"/>
</dbReference>
<proteinExistence type="predicted"/>
<dbReference type="SUPFAM" id="SSF46894">
    <property type="entry name" value="C-terminal effector domain of the bipartite response regulators"/>
    <property type="match status" value="1"/>
</dbReference>
<dbReference type="PROSITE" id="PS51755">
    <property type="entry name" value="OMPR_PHOB"/>
    <property type="match status" value="1"/>
</dbReference>
<keyword evidence="3" id="KW-0805">Transcription regulation</keyword>
<dbReference type="Pfam" id="PF00486">
    <property type="entry name" value="Trans_reg_C"/>
    <property type="match status" value="1"/>
</dbReference>
<accession>A0A0G0G2V2</accession>
<sequence>MKMLLSDLYIDKKTRLVKRAGKVIQLSHKEFDLLVCLIQNKGKVVSRQDILKQVWQYSEEIGSRVADVYVGYLRKKIDVKGRKKLIQSIRGFGYSIKK</sequence>
<keyword evidence="1" id="KW-0597">Phosphoprotein</keyword>
<dbReference type="GO" id="GO:0005829">
    <property type="term" value="C:cytosol"/>
    <property type="evidence" value="ECO:0007669"/>
    <property type="project" value="TreeGrafter"/>
</dbReference>
<dbReference type="EMBL" id="LBSV01000007">
    <property type="protein sequence ID" value="KKQ25513.1"/>
    <property type="molecule type" value="Genomic_DNA"/>
</dbReference>
<name>A0A0G0G2V2_9BACT</name>
<dbReference type="GO" id="GO:0006355">
    <property type="term" value="P:regulation of DNA-templated transcription"/>
    <property type="evidence" value="ECO:0007669"/>
    <property type="project" value="InterPro"/>
</dbReference>
<dbReference type="PANTHER" id="PTHR48111">
    <property type="entry name" value="REGULATOR OF RPOS"/>
    <property type="match status" value="1"/>
</dbReference>
<dbReference type="CDD" id="cd00383">
    <property type="entry name" value="trans_reg_C"/>
    <property type="match status" value="1"/>
</dbReference>